<comment type="caution">
    <text evidence="1">The sequence shown here is derived from an EMBL/GenBank/DDBJ whole genome shotgun (WGS) entry which is preliminary data.</text>
</comment>
<reference evidence="1 2" key="1">
    <citation type="submission" date="2017-05" db="EMBL/GenBank/DDBJ databases">
        <authorList>
            <person name="Song R."/>
            <person name="Chenine A.L."/>
            <person name="Ruprecht R.M."/>
        </authorList>
    </citation>
    <scope>NUCLEOTIDE SEQUENCE [LARGE SCALE GENOMIC DNA]</scope>
    <source>
        <strain evidence="1 2">S567_C10_BS</strain>
    </source>
</reference>
<dbReference type="Gene3D" id="1.10.260.40">
    <property type="entry name" value="lambda repressor-like DNA-binding domains"/>
    <property type="match status" value="1"/>
</dbReference>
<name>A0A2C9WX49_PSEAI</name>
<dbReference type="AlphaFoldDB" id="A0A2C9WX49"/>
<proteinExistence type="predicted"/>
<dbReference type="Proteomes" id="UP000194857">
    <property type="component" value="Unassembled WGS sequence"/>
</dbReference>
<dbReference type="InterPro" id="IPR010982">
    <property type="entry name" value="Lambda_DNA-bd_dom_sf"/>
</dbReference>
<sequence>MAVETPQSTHAEALRAFWKSLSIQERDDAAKALSTSVAYLRQVLACGRTPGAALARDLERFFGARITRHQLRPDLYDAPARPRGRSAA</sequence>
<organism evidence="1 2">
    <name type="scientific">Pseudomonas aeruginosa</name>
    <dbReference type="NCBI Taxonomy" id="287"/>
    <lineage>
        <taxon>Bacteria</taxon>
        <taxon>Pseudomonadati</taxon>
        <taxon>Pseudomonadota</taxon>
        <taxon>Gammaproteobacteria</taxon>
        <taxon>Pseudomonadales</taxon>
        <taxon>Pseudomonadaceae</taxon>
        <taxon>Pseudomonas</taxon>
    </lineage>
</organism>
<evidence type="ECO:0000313" key="1">
    <source>
        <dbReference type="EMBL" id="OTI60709.1"/>
    </source>
</evidence>
<dbReference type="GO" id="GO:0003677">
    <property type="term" value="F:DNA binding"/>
    <property type="evidence" value="ECO:0007669"/>
    <property type="project" value="InterPro"/>
</dbReference>
<accession>A0A2C9WX49</accession>
<dbReference type="EMBL" id="NFFZ01000008">
    <property type="protein sequence ID" value="OTI60709.1"/>
    <property type="molecule type" value="Genomic_DNA"/>
</dbReference>
<evidence type="ECO:0000313" key="2">
    <source>
        <dbReference type="Proteomes" id="UP000194857"/>
    </source>
</evidence>
<gene>
    <name evidence="1" type="ORF">CAZ10_16625</name>
</gene>
<protein>
    <submittedName>
        <fullName evidence="1">Uncharacterized protein</fullName>
    </submittedName>
</protein>